<gene>
    <name evidence="1" type="ORF">QFC21_002873</name>
</gene>
<sequence length="1138" mass="123584">MNRGHWSRATIEAKRRMAYGAGGAWTGSTHDRPTRPTATLSAGGVRPTQASTTAQVETKDVSSGMPAQEEENEEDDELHCLCRQPEDGKTMIQCDDCNEWYHLSCVKLRQVQVELIDQYICPPCTDRSGGERKSTRKTDLPPPITKRKRNITPPLELSSPEPMPLPDSSFPVASAPIQEEREYSPFPFARPPAAVSLQSSSPPFGNGSSTPASQALAPHSPLRLTPPLVMAPTRKRKASEENVPAPRHESIISPEQDNRWEDHMDVQSGAENAEGSGSGGFDGRTALKKRKSLTIVINRSKAKPSKEARPYEDDDQMMDHLDLVPEEREINRAKANGKRRLVAGKGKEHMQEQAADSHAFKVDFRVASTRPRPVKTTGKVKDGNGDRVYDYGRRSGGSDNKDTTGDEDAITKVSKRKPPVSPKISTVKVKRRPVHPKPRPMAATKASSSAVATTSIAEDLLAQRGAPEPGPTENAVRGHCVGKLENAFINVFLTFFRALVPNPTPGQKRAVDGTVRKSALDRNGIIDGDFMEVDPPIRITEPIVLDHDDAPKEIATAITESSSANPLRTTDSGTVNPVSSSIEILTAPQSSQHSIEHIANGNASHSINIAGYVNLVNGTIDEPRITDDAVIYAQEVEACLFNKLKEFSREKRLWLPGAAYKQQYNLIISSLEGDLRPDLREGFATRKLTPADVASMNSRNLASTERLKEMKVYEEEALKSLLRIDDGKPAKIIKDGVENSEEATHEASTSQAIDLDMIIFDVDENDSASTSQLENANQASQSHAHGSTSLREQRIPNSRPLSIASSSALQRPDLTAESDLIDSAVDSEMPFLTNPLTPVPHSPASPGGHGGGGTDDTSDGLTEALVEKYYDNHVEDGSLWTATSSKHHEESLTEEAFRHAPTVWQGEIHNPGDTSHPIAKVYARQAAGPDCSSYQGVWSLIFPSDTLHLVGRVTTKASVKYIEQNQVMVHRELIIVAFSPAGDDEASKADFESLVDFHHARDRHGRVTPWNGVETLPAGAPKEMYLVPLKPDESFDFLDFMPESVLPKVRTENFLLGVFLIAKTGNLLFPPEVLGNQLPVTASSGADDVVTGTDGHAPSRQGSASAVANAEGDQPHQSNGTNKGPAPPSDLAPSLPPC</sequence>
<accession>A0ACC2VSU4</accession>
<name>A0ACC2VSU4_9TREE</name>
<dbReference type="Proteomes" id="UP001227268">
    <property type="component" value="Unassembled WGS sequence"/>
</dbReference>
<protein>
    <submittedName>
        <fullName evidence="1">Uncharacterized protein</fullName>
    </submittedName>
</protein>
<reference evidence="1" key="1">
    <citation type="submission" date="2023-04" db="EMBL/GenBank/DDBJ databases">
        <title>Draft Genome sequencing of Naganishia species isolated from polar environments using Oxford Nanopore Technology.</title>
        <authorList>
            <person name="Leo P."/>
            <person name="Venkateswaran K."/>
        </authorList>
    </citation>
    <scope>NUCLEOTIDE SEQUENCE</scope>
    <source>
        <strain evidence="1">MNA-CCFEE 5423</strain>
    </source>
</reference>
<dbReference type="EMBL" id="JASBWT010000008">
    <property type="protein sequence ID" value="KAJ9102473.1"/>
    <property type="molecule type" value="Genomic_DNA"/>
</dbReference>
<organism evidence="1 2">
    <name type="scientific">Naganishia friedmannii</name>
    <dbReference type="NCBI Taxonomy" id="89922"/>
    <lineage>
        <taxon>Eukaryota</taxon>
        <taxon>Fungi</taxon>
        <taxon>Dikarya</taxon>
        <taxon>Basidiomycota</taxon>
        <taxon>Agaricomycotina</taxon>
        <taxon>Tremellomycetes</taxon>
        <taxon>Filobasidiales</taxon>
        <taxon>Filobasidiaceae</taxon>
        <taxon>Naganishia</taxon>
    </lineage>
</organism>
<keyword evidence="2" id="KW-1185">Reference proteome</keyword>
<comment type="caution">
    <text evidence="1">The sequence shown here is derived from an EMBL/GenBank/DDBJ whole genome shotgun (WGS) entry which is preliminary data.</text>
</comment>
<proteinExistence type="predicted"/>
<evidence type="ECO:0000313" key="1">
    <source>
        <dbReference type="EMBL" id="KAJ9102473.1"/>
    </source>
</evidence>
<evidence type="ECO:0000313" key="2">
    <source>
        <dbReference type="Proteomes" id="UP001227268"/>
    </source>
</evidence>